<dbReference type="GeneID" id="68355032"/>
<keyword evidence="7" id="KW-0503">Monooxygenase</keyword>
<dbReference type="Pfam" id="PF00067">
    <property type="entry name" value="p450"/>
    <property type="match status" value="1"/>
</dbReference>
<dbReference type="PROSITE" id="PS00086">
    <property type="entry name" value="CYTOCHROME_P450"/>
    <property type="match status" value="1"/>
</dbReference>
<dbReference type="AlphaFoldDB" id="A0A9P8SHQ8"/>
<dbReference type="GO" id="GO:0016705">
    <property type="term" value="F:oxidoreductase activity, acting on paired donors, with incorporation or reduction of molecular oxygen"/>
    <property type="evidence" value="ECO:0007669"/>
    <property type="project" value="InterPro"/>
</dbReference>
<dbReference type="Proteomes" id="UP000824596">
    <property type="component" value="Unassembled WGS sequence"/>
</dbReference>
<dbReference type="PRINTS" id="PR00463">
    <property type="entry name" value="EP450I"/>
</dbReference>
<evidence type="ECO:0000256" key="3">
    <source>
        <dbReference type="ARBA" id="ARBA00022617"/>
    </source>
</evidence>
<sequence length="463" mass="51380">MARGNIKRWMVNQTTRHSSDIVQISPAGVLGRPLVVLVNYREAQDILQRRGADFDVASLHNEIFRGIMPGAAITNYTDEQYNSIRVLTRELMTASFLSNVSGPKLYAEASRFTNTWKAKSQRALGRPWNASPDFERLALNVGFSVVFGARQQGDDEAISGSLSGEPLHDDASEAVDCDEPIAFEEAPLPDIFAASRLHSQALLDAALGAPRLYYFALGFLASWRTSLDLVNTYVGKRAAAFTQELARGANPCPTSHLEAALSKDARQHRRARAKTVQDEAYSHLLGIHDTIPHFMDWAAVYLGIHQHLQRQLRAGLRAAYPQAAAEQQVLRCRPPVSFLLREARRDTTILGHSIPKGAQPSSPPAGWEKPEVFDPGRWLRNDPETGEAKFNGQSGPFLAFGAGRRGCFGKRLAYLNLRVVLTLLVWSFEFGELPDNIMTDLGLEQHKSAKPRAAWVRLRQVCC</sequence>
<dbReference type="Gene3D" id="1.10.630.10">
    <property type="entry name" value="Cytochrome P450"/>
    <property type="match status" value="1"/>
</dbReference>
<dbReference type="PANTHER" id="PTHR24305:SF166">
    <property type="entry name" value="CYTOCHROME P450 12A4, MITOCHONDRIAL-RELATED"/>
    <property type="match status" value="1"/>
</dbReference>
<protein>
    <submittedName>
        <fullName evidence="8">Cytochrome p450 domain-containing protein</fullName>
    </submittedName>
</protein>
<dbReference type="InterPro" id="IPR036396">
    <property type="entry name" value="Cyt_P450_sf"/>
</dbReference>
<dbReference type="GO" id="GO:0005506">
    <property type="term" value="F:iron ion binding"/>
    <property type="evidence" value="ECO:0007669"/>
    <property type="project" value="InterPro"/>
</dbReference>
<dbReference type="InterPro" id="IPR050121">
    <property type="entry name" value="Cytochrome_P450_monoxygenase"/>
</dbReference>
<keyword evidence="7" id="KW-0560">Oxidoreductase</keyword>
<reference evidence="8" key="1">
    <citation type="submission" date="2021-09" db="EMBL/GenBank/DDBJ databases">
        <title>A high-quality genome of the endoparasitic fungus Hirsutella rhossiliensis with a comparison of Hirsutella genomes reveals transposable elements contributing to genome size variation.</title>
        <authorList>
            <person name="Lin R."/>
            <person name="Jiao Y."/>
            <person name="Sun X."/>
            <person name="Ling J."/>
            <person name="Xie B."/>
            <person name="Cheng X."/>
        </authorList>
    </citation>
    <scope>NUCLEOTIDE SEQUENCE</scope>
    <source>
        <strain evidence="8">HR02</strain>
    </source>
</reference>
<keyword evidence="5 6" id="KW-0408">Iron</keyword>
<dbReference type="InterPro" id="IPR017972">
    <property type="entry name" value="Cyt_P450_CS"/>
</dbReference>
<name>A0A9P8SHQ8_9HYPO</name>
<evidence type="ECO:0000256" key="1">
    <source>
        <dbReference type="ARBA" id="ARBA00001971"/>
    </source>
</evidence>
<evidence type="ECO:0000256" key="7">
    <source>
        <dbReference type="RuleBase" id="RU000461"/>
    </source>
</evidence>
<evidence type="ECO:0000256" key="2">
    <source>
        <dbReference type="ARBA" id="ARBA00010617"/>
    </source>
</evidence>
<proteinExistence type="inferred from homology"/>
<evidence type="ECO:0000256" key="4">
    <source>
        <dbReference type="ARBA" id="ARBA00022723"/>
    </source>
</evidence>
<comment type="caution">
    <text evidence="8">The sequence shown here is derived from an EMBL/GenBank/DDBJ whole genome shotgun (WGS) entry which is preliminary data.</text>
</comment>
<dbReference type="GO" id="GO:0020037">
    <property type="term" value="F:heme binding"/>
    <property type="evidence" value="ECO:0007669"/>
    <property type="project" value="InterPro"/>
</dbReference>
<dbReference type="EMBL" id="JAIZPD010000005">
    <property type="protein sequence ID" value="KAH0963393.1"/>
    <property type="molecule type" value="Genomic_DNA"/>
</dbReference>
<dbReference type="OrthoDB" id="1470350at2759"/>
<organism evidence="8 9">
    <name type="scientific">Hirsutella rhossiliensis</name>
    <dbReference type="NCBI Taxonomy" id="111463"/>
    <lineage>
        <taxon>Eukaryota</taxon>
        <taxon>Fungi</taxon>
        <taxon>Dikarya</taxon>
        <taxon>Ascomycota</taxon>
        <taxon>Pezizomycotina</taxon>
        <taxon>Sordariomycetes</taxon>
        <taxon>Hypocreomycetidae</taxon>
        <taxon>Hypocreales</taxon>
        <taxon>Ophiocordycipitaceae</taxon>
        <taxon>Hirsutella</taxon>
    </lineage>
</organism>
<keyword evidence="9" id="KW-1185">Reference proteome</keyword>
<comment type="similarity">
    <text evidence="2 7">Belongs to the cytochrome P450 family.</text>
</comment>
<evidence type="ECO:0000256" key="5">
    <source>
        <dbReference type="ARBA" id="ARBA00023004"/>
    </source>
</evidence>
<evidence type="ECO:0000313" key="8">
    <source>
        <dbReference type="EMBL" id="KAH0963393.1"/>
    </source>
</evidence>
<accession>A0A9P8SHQ8</accession>
<dbReference type="SUPFAM" id="SSF48264">
    <property type="entry name" value="Cytochrome P450"/>
    <property type="match status" value="1"/>
</dbReference>
<evidence type="ECO:0000256" key="6">
    <source>
        <dbReference type="PIRSR" id="PIRSR602401-1"/>
    </source>
</evidence>
<keyword evidence="4 6" id="KW-0479">Metal-binding</keyword>
<keyword evidence="3 6" id="KW-0349">Heme</keyword>
<dbReference type="InterPro" id="IPR001128">
    <property type="entry name" value="Cyt_P450"/>
</dbReference>
<dbReference type="PANTHER" id="PTHR24305">
    <property type="entry name" value="CYTOCHROME P450"/>
    <property type="match status" value="1"/>
</dbReference>
<gene>
    <name evidence="8" type="ORF">HRG_05903</name>
</gene>
<evidence type="ECO:0000313" key="9">
    <source>
        <dbReference type="Proteomes" id="UP000824596"/>
    </source>
</evidence>
<dbReference type="GO" id="GO:0004497">
    <property type="term" value="F:monooxygenase activity"/>
    <property type="evidence" value="ECO:0007669"/>
    <property type="project" value="UniProtKB-KW"/>
</dbReference>
<dbReference type="InterPro" id="IPR002401">
    <property type="entry name" value="Cyt_P450_E_grp-I"/>
</dbReference>
<feature type="binding site" description="axial binding residue" evidence="6">
    <location>
        <position position="407"/>
    </location>
    <ligand>
        <name>heme</name>
        <dbReference type="ChEBI" id="CHEBI:30413"/>
    </ligand>
    <ligandPart>
        <name>Fe</name>
        <dbReference type="ChEBI" id="CHEBI:18248"/>
    </ligandPart>
</feature>
<dbReference type="RefSeq" id="XP_044720906.1">
    <property type="nucleotide sequence ID" value="XM_044864374.1"/>
</dbReference>
<comment type="cofactor">
    <cofactor evidence="1 6">
        <name>heme</name>
        <dbReference type="ChEBI" id="CHEBI:30413"/>
    </cofactor>
</comment>